<reference evidence="2" key="1">
    <citation type="journal article" date="2019" name="Int. J. Syst. Evol. Microbiol.">
        <title>The Global Catalogue of Microorganisms (GCM) 10K type strain sequencing project: providing services to taxonomists for standard genome sequencing and annotation.</title>
        <authorList>
            <consortium name="The Broad Institute Genomics Platform"/>
            <consortium name="The Broad Institute Genome Sequencing Center for Infectious Disease"/>
            <person name="Wu L."/>
            <person name="Ma J."/>
        </authorList>
    </citation>
    <scope>NUCLEOTIDE SEQUENCE [LARGE SCALE GENOMIC DNA]</scope>
    <source>
        <strain evidence="2">JCM 18542</strain>
    </source>
</reference>
<gene>
    <name evidence="1" type="ORF">GCM10023353_00950</name>
</gene>
<name>A0ABP9C2G2_9ACTN</name>
<accession>A0ABP9C2G2</accession>
<evidence type="ECO:0000313" key="2">
    <source>
        <dbReference type="Proteomes" id="UP001500839"/>
    </source>
</evidence>
<proteinExistence type="predicted"/>
<keyword evidence="2" id="KW-1185">Reference proteome</keyword>
<organism evidence="1 2">
    <name type="scientific">Tomitella cavernea</name>
    <dbReference type="NCBI Taxonomy" id="1387982"/>
    <lineage>
        <taxon>Bacteria</taxon>
        <taxon>Bacillati</taxon>
        <taxon>Actinomycetota</taxon>
        <taxon>Actinomycetes</taxon>
        <taxon>Mycobacteriales</taxon>
        <taxon>Tomitella</taxon>
    </lineage>
</organism>
<comment type="caution">
    <text evidence="1">The sequence shown here is derived from an EMBL/GenBank/DDBJ whole genome shotgun (WGS) entry which is preliminary data.</text>
</comment>
<sequence length="228" mass="23991">MHKRGGSGDGTADVAAVSALDEPTRGHLYDLICDAAVPIGRDEAANALGIPRKTAAFHLDKLAEVGLLEISFARRGGRRGPGAGRPSKFYHRAQRQIAVQIPARAYEMAGKLLADAVAESERTGDSALRCLSRGAAALGREIGAGSGATVADLMAVLRKHGYEPRLEDGTIVLANCPFHSLVRDHTAMVCGMNLDLIGGAIEGARCEGCHARLEPHDGYCCVRIDPAS</sequence>
<evidence type="ECO:0000313" key="1">
    <source>
        <dbReference type="EMBL" id="GAA4802713.1"/>
    </source>
</evidence>
<dbReference type="Pfam" id="PF12840">
    <property type="entry name" value="HTH_20"/>
    <property type="match status" value="1"/>
</dbReference>
<dbReference type="InterPro" id="IPR011991">
    <property type="entry name" value="ArsR-like_HTH"/>
</dbReference>
<dbReference type="InterPro" id="IPR036388">
    <property type="entry name" value="WH-like_DNA-bd_sf"/>
</dbReference>
<dbReference type="InterPro" id="IPR036390">
    <property type="entry name" value="WH_DNA-bd_sf"/>
</dbReference>
<protein>
    <submittedName>
        <fullName evidence="1">Helix-turn-helix domain-containing protein</fullName>
    </submittedName>
</protein>
<dbReference type="EMBL" id="BAABKQ010000001">
    <property type="protein sequence ID" value="GAA4802713.1"/>
    <property type="molecule type" value="Genomic_DNA"/>
</dbReference>
<dbReference type="Gene3D" id="1.10.10.10">
    <property type="entry name" value="Winged helix-like DNA-binding domain superfamily/Winged helix DNA-binding domain"/>
    <property type="match status" value="1"/>
</dbReference>
<dbReference type="CDD" id="cd00090">
    <property type="entry name" value="HTH_ARSR"/>
    <property type="match status" value="1"/>
</dbReference>
<dbReference type="SUPFAM" id="SSF46785">
    <property type="entry name" value="Winged helix' DNA-binding domain"/>
    <property type="match status" value="1"/>
</dbReference>
<dbReference type="Proteomes" id="UP001500839">
    <property type="component" value="Unassembled WGS sequence"/>
</dbReference>